<dbReference type="EMBL" id="FP929052">
    <property type="protein sequence ID" value="CBL18164.1"/>
    <property type="molecule type" value="Genomic_DNA"/>
</dbReference>
<dbReference type="GeneID" id="83156806"/>
<dbReference type="InterPro" id="IPR036388">
    <property type="entry name" value="WH-like_DNA-bd_sf"/>
</dbReference>
<evidence type="ECO:0000313" key="7">
    <source>
        <dbReference type="Proteomes" id="UP000007054"/>
    </source>
</evidence>
<feature type="domain" description="HTH lysR-type" evidence="5">
    <location>
        <begin position="1"/>
        <end position="58"/>
    </location>
</feature>
<proteinExistence type="inferred from homology"/>
<dbReference type="PROSITE" id="PS50931">
    <property type="entry name" value="HTH_LYSR"/>
    <property type="match status" value="1"/>
</dbReference>
<dbReference type="GO" id="GO:0003677">
    <property type="term" value="F:DNA binding"/>
    <property type="evidence" value="ECO:0007669"/>
    <property type="project" value="UniProtKB-KW"/>
</dbReference>
<dbReference type="Gene3D" id="3.40.190.290">
    <property type="match status" value="1"/>
</dbReference>
<sequence>MEIRVLRYFLTVAREENITKAAEKLHITQPTLSRQLRQLEEELGKNLLERGNYNVKLTEDGMLLRKRAEEILDLVKKTETELAGDNEEITGDVYVGAGETDAVRIIARIVQKIRQAHPGIIFHNISGDSVDVIDKLNKGLIDFGVLFEPADISGFAHIKFPVYDTWGVLMRRDSDLAPQPYITADMLADRPLIVSRQREDLEGLSEWLGLPKERIRISATSNLIFNGSLLVDEGMGYAITLDKLINCSGESNLCFRPFYPLKPAQMYLVWKKYQVFSKAAERFLEDFKRETIQ</sequence>
<dbReference type="PRINTS" id="PR00039">
    <property type="entry name" value="HTHLYSR"/>
</dbReference>
<protein>
    <submittedName>
        <fullName evidence="6">Transcriptional regulator, LysR family</fullName>
    </submittedName>
</protein>
<evidence type="ECO:0000313" key="6">
    <source>
        <dbReference type="EMBL" id="CBL18164.1"/>
    </source>
</evidence>
<dbReference type="AlphaFoldDB" id="D4LEW9"/>
<dbReference type="GO" id="GO:0003700">
    <property type="term" value="F:DNA-binding transcription factor activity"/>
    <property type="evidence" value="ECO:0007669"/>
    <property type="project" value="InterPro"/>
</dbReference>
<evidence type="ECO:0000256" key="3">
    <source>
        <dbReference type="ARBA" id="ARBA00023125"/>
    </source>
</evidence>
<keyword evidence="3" id="KW-0238">DNA-binding</keyword>
<evidence type="ECO:0000256" key="4">
    <source>
        <dbReference type="ARBA" id="ARBA00023163"/>
    </source>
</evidence>
<dbReference type="HOGENOM" id="CLU_039613_6_2_9"/>
<accession>D4LEW9</accession>
<dbReference type="FunFam" id="1.10.10.10:FF:000001">
    <property type="entry name" value="LysR family transcriptional regulator"/>
    <property type="match status" value="1"/>
</dbReference>
<dbReference type="RefSeq" id="WP_015559070.1">
    <property type="nucleotide sequence ID" value="NC_021039.1"/>
</dbReference>
<keyword evidence="7" id="KW-1185">Reference proteome</keyword>
<reference evidence="6" key="1">
    <citation type="submission" date="2010-03" db="EMBL/GenBank/DDBJ databases">
        <title>The genome sequence of Ruminococcus sp. 18P13.</title>
        <authorList>
            <consortium name="metaHIT consortium -- http://www.metahit.eu/"/>
            <person name="Pajon A."/>
            <person name="Turner K."/>
            <person name="Parkhill J."/>
            <person name="Bernalier A."/>
        </authorList>
    </citation>
    <scope>NUCLEOTIDE SEQUENCE [LARGE SCALE GENOMIC DNA]</scope>
    <source>
        <strain evidence="6">Type strain: 18P13</strain>
    </source>
</reference>
<dbReference type="CDD" id="cd05466">
    <property type="entry name" value="PBP2_LTTR_substrate"/>
    <property type="match status" value="1"/>
</dbReference>
<evidence type="ECO:0000256" key="2">
    <source>
        <dbReference type="ARBA" id="ARBA00023015"/>
    </source>
</evidence>
<dbReference type="InterPro" id="IPR050950">
    <property type="entry name" value="HTH-type_LysR_regulators"/>
</dbReference>
<name>D4LEW9_RUMC1</name>
<dbReference type="InterPro" id="IPR036390">
    <property type="entry name" value="WH_DNA-bd_sf"/>
</dbReference>
<dbReference type="Proteomes" id="UP000007054">
    <property type="component" value="Chromosome"/>
</dbReference>
<keyword evidence="4" id="KW-0804">Transcription</keyword>
<dbReference type="InterPro" id="IPR000847">
    <property type="entry name" value="LysR_HTH_N"/>
</dbReference>
<organism evidence="6 7">
    <name type="scientific">Ruminococcus champanellensis (strain DSM 18848 / JCM 17042 / KCTC 15320 / 18P13)</name>
    <dbReference type="NCBI Taxonomy" id="213810"/>
    <lineage>
        <taxon>Bacteria</taxon>
        <taxon>Bacillati</taxon>
        <taxon>Bacillota</taxon>
        <taxon>Clostridia</taxon>
        <taxon>Eubacteriales</taxon>
        <taxon>Oscillospiraceae</taxon>
        <taxon>Ruminococcus</taxon>
    </lineage>
</organism>
<evidence type="ECO:0000256" key="1">
    <source>
        <dbReference type="ARBA" id="ARBA00009437"/>
    </source>
</evidence>
<dbReference type="SUPFAM" id="SSF53850">
    <property type="entry name" value="Periplasmic binding protein-like II"/>
    <property type="match status" value="1"/>
</dbReference>
<dbReference type="STRING" id="213810.RUM_21480"/>
<evidence type="ECO:0000259" key="5">
    <source>
        <dbReference type="PROSITE" id="PS50931"/>
    </source>
</evidence>
<dbReference type="Pfam" id="PF00126">
    <property type="entry name" value="HTH_1"/>
    <property type="match status" value="1"/>
</dbReference>
<dbReference type="KEGG" id="rch:RUM_21480"/>
<comment type="similarity">
    <text evidence="1">Belongs to the LysR transcriptional regulatory family.</text>
</comment>
<dbReference type="Gene3D" id="1.10.10.10">
    <property type="entry name" value="Winged helix-like DNA-binding domain superfamily/Winged helix DNA-binding domain"/>
    <property type="match status" value="1"/>
</dbReference>
<reference evidence="6" key="2">
    <citation type="submission" date="2010-03" db="EMBL/GenBank/DDBJ databases">
        <authorList>
            <person name="Pajon A."/>
        </authorList>
    </citation>
    <scope>NUCLEOTIDE SEQUENCE</scope>
    <source>
        <strain evidence="6">Type strain: 18P13</strain>
    </source>
</reference>
<dbReference type="InterPro" id="IPR005119">
    <property type="entry name" value="LysR_subst-bd"/>
</dbReference>
<dbReference type="SUPFAM" id="SSF46785">
    <property type="entry name" value="Winged helix' DNA-binding domain"/>
    <property type="match status" value="1"/>
</dbReference>
<dbReference type="PANTHER" id="PTHR30419:SF8">
    <property type="entry name" value="NITROGEN ASSIMILATION TRANSCRIPTIONAL ACTIVATOR-RELATED"/>
    <property type="match status" value="1"/>
</dbReference>
<dbReference type="BioCyc" id="RCHA213810:RUM_RS10425-MONOMER"/>
<dbReference type="GO" id="GO:0005829">
    <property type="term" value="C:cytosol"/>
    <property type="evidence" value="ECO:0007669"/>
    <property type="project" value="TreeGrafter"/>
</dbReference>
<dbReference type="OrthoDB" id="9803714at2"/>
<dbReference type="Pfam" id="PF03466">
    <property type="entry name" value="LysR_substrate"/>
    <property type="match status" value="1"/>
</dbReference>
<keyword evidence="2" id="KW-0805">Transcription regulation</keyword>
<dbReference type="PATRIC" id="fig|213810.4.peg.2036"/>
<dbReference type="PANTHER" id="PTHR30419">
    <property type="entry name" value="HTH-TYPE TRANSCRIPTIONAL REGULATOR YBHD"/>
    <property type="match status" value="1"/>
</dbReference>
<gene>
    <name evidence="6" type="ordered locus">RUM_21480</name>
</gene>